<comment type="caution">
    <text evidence="2">The sequence shown here is derived from an EMBL/GenBank/DDBJ whole genome shotgun (WGS) entry which is preliminary data.</text>
</comment>
<dbReference type="EMBL" id="LSRX01003731">
    <property type="protein sequence ID" value="OLP74436.1"/>
    <property type="molecule type" value="Genomic_DNA"/>
</dbReference>
<keyword evidence="1" id="KW-1133">Transmembrane helix</keyword>
<keyword evidence="1" id="KW-0812">Transmembrane</keyword>
<feature type="transmembrane region" description="Helical" evidence="1">
    <location>
        <begin position="20"/>
        <end position="38"/>
    </location>
</feature>
<name>A0A1Q9BUV3_SYMMI</name>
<dbReference type="AlphaFoldDB" id="A0A1Q9BUV3"/>
<gene>
    <name evidence="2" type="ORF">AK812_SmicGene46024</name>
</gene>
<evidence type="ECO:0000256" key="1">
    <source>
        <dbReference type="SAM" id="Phobius"/>
    </source>
</evidence>
<organism evidence="2 3">
    <name type="scientific">Symbiodinium microadriaticum</name>
    <name type="common">Dinoflagellate</name>
    <name type="synonym">Zooxanthella microadriatica</name>
    <dbReference type="NCBI Taxonomy" id="2951"/>
    <lineage>
        <taxon>Eukaryota</taxon>
        <taxon>Sar</taxon>
        <taxon>Alveolata</taxon>
        <taxon>Dinophyceae</taxon>
        <taxon>Suessiales</taxon>
        <taxon>Symbiodiniaceae</taxon>
        <taxon>Symbiodinium</taxon>
    </lineage>
</organism>
<accession>A0A1Q9BUV3</accession>
<reference evidence="2 3" key="1">
    <citation type="submission" date="2016-02" db="EMBL/GenBank/DDBJ databases">
        <title>Genome analysis of coral dinoflagellate symbionts highlights evolutionary adaptations to a symbiotic lifestyle.</title>
        <authorList>
            <person name="Aranda M."/>
            <person name="Li Y."/>
            <person name="Liew Y.J."/>
            <person name="Baumgarten S."/>
            <person name="Simakov O."/>
            <person name="Wilson M."/>
            <person name="Piel J."/>
            <person name="Ashoor H."/>
            <person name="Bougouffa S."/>
            <person name="Bajic V.B."/>
            <person name="Ryu T."/>
            <person name="Ravasi T."/>
            <person name="Bayer T."/>
            <person name="Micklem G."/>
            <person name="Kim H."/>
            <person name="Bhak J."/>
            <person name="Lajeunesse T.C."/>
            <person name="Voolstra C.R."/>
        </authorList>
    </citation>
    <scope>NUCLEOTIDE SEQUENCE [LARGE SCALE GENOMIC DNA]</scope>
    <source>
        <strain evidence="2 3">CCMP2467</strain>
    </source>
</reference>
<sequence length="73" mass="8076">MEEPVCDPRDRMEQIGADGYAGVACWSAAHSFCFSALLPRNRTWQLRGQTIGNCFSSSATFYHARSNHAPSPL</sequence>
<evidence type="ECO:0000313" key="3">
    <source>
        <dbReference type="Proteomes" id="UP000186817"/>
    </source>
</evidence>
<proteinExistence type="predicted"/>
<keyword evidence="3" id="KW-1185">Reference proteome</keyword>
<dbReference type="Proteomes" id="UP000186817">
    <property type="component" value="Unassembled WGS sequence"/>
</dbReference>
<protein>
    <submittedName>
        <fullName evidence="2">Uncharacterized protein</fullName>
    </submittedName>
</protein>
<keyword evidence="1" id="KW-0472">Membrane</keyword>
<dbReference type="OrthoDB" id="272512at2759"/>
<evidence type="ECO:0000313" key="2">
    <source>
        <dbReference type="EMBL" id="OLP74436.1"/>
    </source>
</evidence>